<keyword evidence="3" id="KW-0029">Amino-acid transport</keyword>
<dbReference type="PANTHER" id="PTHR30483">
    <property type="entry name" value="LEUCINE-SPECIFIC-BINDING PROTEIN"/>
    <property type="match status" value="1"/>
</dbReference>
<feature type="region of interest" description="Disordered" evidence="4">
    <location>
        <begin position="32"/>
        <end position="66"/>
    </location>
</feature>
<dbReference type="PANTHER" id="PTHR30483:SF6">
    <property type="entry name" value="PERIPLASMIC BINDING PROTEIN OF ABC TRANSPORTER FOR NATURAL AMINO ACIDS"/>
    <property type="match status" value="1"/>
</dbReference>
<feature type="chain" id="PRO_5014678304" evidence="5">
    <location>
        <begin position="25"/>
        <end position="418"/>
    </location>
</feature>
<dbReference type="Proteomes" id="UP000233293">
    <property type="component" value="Unassembled WGS sequence"/>
</dbReference>
<evidence type="ECO:0000256" key="4">
    <source>
        <dbReference type="SAM" id="MobiDB-lite"/>
    </source>
</evidence>
<dbReference type="RefSeq" id="WP_101251777.1">
    <property type="nucleotide sequence ID" value="NZ_PIUM01000020.1"/>
</dbReference>
<evidence type="ECO:0000256" key="5">
    <source>
        <dbReference type="SAM" id="SignalP"/>
    </source>
</evidence>
<dbReference type="Pfam" id="PF13458">
    <property type="entry name" value="Peripla_BP_6"/>
    <property type="match status" value="1"/>
</dbReference>
<keyword evidence="3" id="KW-0813">Transport</keyword>
<feature type="signal peptide" evidence="5">
    <location>
        <begin position="1"/>
        <end position="24"/>
    </location>
</feature>
<evidence type="ECO:0000256" key="1">
    <source>
        <dbReference type="ARBA" id="ARBA00010062"/>
    </source>
</evidence>
<keyword evidence="8" id="KW-1185">Reference proteome</keyword>
<comment type="caution">
    <text evidence="7">The sequence shown here is derived from an EMBL/GenBank/DDBJ whole genome shotgun (WGS) entry which is preliminary data.</text>
</comment>
<dbReference type="EMBL" id="PIUM01000020">
    <property type="protein sequence ID" value="PKU23507.1"/>
    <property type="molecule type" value="Genomic_DNA"/>
</dbReference>
<organism evidence="7 8">
    <name type="scientific">Telmatospirillum siberiense</name>
    <dbReference type="NCBI Taxonomy" id="382514"/>
    <lineage>
        <taxon>Bacteria</taxon>
        <taxon>Pseudomonadati</taxon>
        <taxon>Pseudomonadota</taxon>
        <taxon>Alphaproteobacteria</taxon>
        <taxon>Rhodospirillales</taxon>
        <taxon>Rhodospirillaceae</taxon>
        <taxon>Telmatospirillum</taxon>
    </lineage>
</organism>
<dbReference type="GO" id="GO:0006865">
    <property type="term" value="P:amino acid transport"/>
    <property type="evidence" value="ECO:0007669"/>
    <property type="project" value="UniProtKB-KW"/>
</dbReference>
<dbReference type="OrthoDB" id="7210494at2"/>
<reference evidence="8" key="1">
    <citation type="submission" date="2017-12" db="EMBL/GenBank/DDBJ databases">
        <title>Draft genome sequence of Telmatospirillum siberiense 26-4b1T, an acidotolerant peatland alphaproteobacterium potentially involved in sulfur cycling.</title>
        <authorList>
            <person name="Hausmann B."/>
            <person name="Pjevac P."/>
            <person name="Schreck K."/>
            <person name="Herbold C.W."/>
            <person name="Daims H."/>
            <person name="Wagner M."/>
            <person name="Pester M."/>
            <person name="Loy A."/>
        </authorList>
    </citation>
    <scope>NUCLEOTIDE SEQUENCE [LARGE SCALE GENOMIC DNA]</scope>
    <source>
        <strain evidence="8">26-4b1</strain>
    </source>
</reference>
<evidence type="ECO:0000256" key="3">
    <source>
        <dbReference type="ARBA" id="ARBA00022970"/>
    </source>
</evidence>
<dbReference type="Gene3D" id="3.40.50.2300">
    <property type="match status" value="2"/>
</dbReference>
<dbReference type="PROSITE" id="PS51257">
    <property type="entry name" value="PROKAR_LIPOPROTEIN"/>
    <property type="match status" value="1"/>
</dbReference>
<accession>A0A2N3PSY5</accession>
<feature type="domain" description="Leucine-binding protein" evidence="6">
    <location>
        <begin position="72"/>
        <end position="402"/>
    </location>
</feature>
<dbReference type="InterPro" id="IPR028082">
    <property type="entry name" value="Peripla_BP_I"/>
</dbReference>
<dbReference type="SUPFAM" id="SSF53822">
    <property type="entry name" value="Periplasmic binding protein-like I"/>
    <property type="match status" value="1"/>
</dbReference>
<evidence type="ECO:0000256" key="2">
    <source>
        <dbReference type="ARBA" id="ARBA00022729"/>
    </source>
</evidence>
<protein>
    <submittedName>
        <fullName evidence="7">Penicillin-binding protein activator</fullName>
    </submittedName>
</protein>
<dbReference type="AlphaFoldDB" id="A0A2N3PSY5"/>
<dbReference type="InterPro" id="IPR028081">
    <property type="entry name" value="Leu-bd"/>
</dbReference>
<dbReference type="InterPro" id="IPR051010">
    <property type="entry name" value="BCAA_transport"/>
</dbReference>
<sequence>MPRFRYTFFSVLVLALLTSGCSHVAPAPEVAKPPAQSAVTPPPPPPKIAQPAVPPPPAPPAPSKAPVPSNRPVVVALLVPLSGPSAPVGAALFNAAQLALFEMADNSFNLLPFDSKGSAEGAAAATQLALGQHADIIIGPLFSIEAKAAAPLARQAGVPMVSFTTDLSVAGNGVYALGFQPGQQALRVADYARSANRPRLAILAPSNDYGRLVVEYLSNNASSVGVSISGLQYYDPNAAEIGQTIRHLVKGDPKRPGNDIGFDALILPDEGQRLRAVAAQLPQQGIDPTQVKLIGTMLWEDSRAGSEPALVGGWYAGPPGASHADFDTRYAKAFGGKAPRIASLAYDATALAAVLARRTPRDFSTAMLNNPLGFAGVDGIFRLRPDGTAERGYAVREVQADGPDKEIAPAPAAFQANY</sequence>
<keyword evidence="2 5" id="KW-0732">Signal</keyword>
<proteinExistence type="inferred from homology"/>
<feature type="compositionally biased region" description="Pro residues" evidence="4">
    <location>
        <begin position="40"/>
        <end position="65"/>
    </location>
</feature>
<name>A0A2N3PSY5_9PROT</name>
<comment type="similarity">
    <text evidence="1">Belongs to the leucine-binding protein family.</text>
</comment>
<gene>
    <name evidence="7" type="ORF">CWS72_16615</name>
</gene>
<evidence type="ECO:0000259" key="6">
    <source>
        <dbReference type="Pfam" id="PF13458"/>
    </source>
</evidence>
<dbReference type="CDD" id="cd06339">
    <property type="entry name" value="PBP1_YraM_LppC_lipoprotein-like"/>
    <property type="match status" value="1"/>
</dbReference>
<evidence type="ECO:0000313" key="8">
    <source>
        <dbReference type="Proteomes" id="UP000233293"/>
    </source>
</evidence>
<evidence type="ECO:0000313" key="7">
    <source>
        <dbReference type="EMBL" id="PKU23507.1"/>
    </source>
</evidence>